<reference evidence="2 3" key="4">
    <citation type="journal article" date="2011" name="BMC Genomics">
        <title>RNA-Seq improves annotation of protein-coding genes in the cucumber genome.</title>
        <authorList>
            <person name="Li Z."/>
            <person name="Zhang Z."/>
            <person name="Yan P."/>
            <person name="Huang S."/>
            <person name="Fei Z."/>
            <person name="Lin K."/>
        </authorList>
    </citation>
    <scope>NUCLEOTIDE SEQUENCE [LARGE SCALE GENOMIC DNA]</scope>
    <source>
        <strain evidence="3">cv. 9930</strain>
    </source>
</reference>
<evidence type="ECO:0000256" key="1">
    <source>
        <dbReference type="SAM" id="MobiDB-lite"/>
    </source>
</evidence>
<feature type="compositionally biased region" description="Basic and acidic residues" evidence="1">
    <location>
        <begin position="43"/>
        <end position="62"/>
    </location>
</feature>
<dbReference type="EMBL" id="CM002925">
    <property type="protein sequence ID" value="KGN53418.1"/>
    <property type="molecule type" value="Genomic_DNA"/>
</dbReference>
<sequence>MDVETFEESETDVSPHSENHMQLINDHISIATNVECPFSVESSEERGHVGDRNPTRDDQSMC</sequence>
<dbReference type="Proteomes" id="UP000029981">
    <property type="component" value="Chromosome 4"/>
</dbReference>
<feature type="region of interest" description="Disordered" evidence="1">
    <location>
        <begin position="40"/>
        <end position="62"/>
    </location>
</feature>
<reference evidence="2 3" key="1">
    <citation type="journal article" date="2009" name="Nat. Genet.">
        <title>The genome of the cucumber, Cucumis sativus L.</title>
        <authorList>
            <person name="Huang S."/>
            <person name="Li R."/>
            <person name="Zhang Z."/>
            <person name="Li L."/>
            <person name="Gu X."/>
            <person name="Fan W."/>
            <person name="Lucas W.J."/>
            <person name="Wang X."/>
            <person name="Xie B."/>
            <person name="Ni P."/>
            <person name="Ren Y."/>
            <person name="Zhu H."/>
            <person name="Li J."/>
            <person name="Lin K."/>
            <person name="Jin W."/>
            <person name="Fei Z."/>
            <person name="Li G."/>
            <person name="Staub J."/>
            <person name="Kilian A."/>
            <person name="van der Vossen E.A."/>
            <person name="Wu Y."/>
            <person name="Guo J."/>
            <person name="He J."/>
            <person name="Jia Z."/>
            <person name="Ren Y."/>
            <person name="Tian G."/>
            <person name="Lu Y."/>
            <person name="Ruan J."/>
            <person name="Qian W."/>
            <person name="Wang M."/>
            <person name="Huang Q."/>
            <person name="Li B."/>
            <person name="Xuan Z."/>
            <person name="Cao J."/>
            <person name="Asan"/>
            <person name="Wu Z."/>
            <person name="Zhang J."/>
            <person name="Cai Q."/>
            <person name="Bai Y."/>
            <person name="Zhao B."/>
            <person name="Han Y."/>
            <person name="Li Y."/>
            <person name="Li X."/>
            <person name="Wang S."/>
            <person name="Shi Q."/>
            <person name="Liu S."/>
            <person name="Cho W.K."/>
            <person name="Kim J.Y."/>
            <person name="Xu Y."/>
            <person name="Heller-Uszynska K."/>
            <person name="Miao H."/>
            <person name="Cheng Z."/>
            <person name="Zhang S."/>
            <person name="Wu J."/>
            <person name="Yang Y."/>
            <person name="Kang H."/>
            <person name="Li M."/>
            <person name="Liang H."/>
            <person name="Ren X."/>
            <person name="Shi Z."/>
            <person name="Wen M."/>
            <person name="Jian M."/>
            <person name="Yang H."/>
            <person name="Zhang G."/>
            <person name="Yang Z."/>
            <person name="Chen R."/>
            <person name="Liu S."/>
            <person name="Li J."/>
            <person name="Ma L."/>
            <person name="Liu H."/>
            <person name="Zhou Y."/>
            <person name="Zhao J."/>
            <person name="Fang X."/>
            <person name="Li G."/>
            <person name="Fang L."/>
            <person name="Li Y."/>
            <person name="Liu D."/>
            <person name="Zheng H."/>
            <person name="Zhang Y."/>
            <person name="Qin N."/>
            <person name="Li Z."/>
            <person name="Yang G."/>
            <person name="Yang S."/>
            <person name="Bolund L."/>
            <person name="Kristiansen K."/>
            <person name="Zheng H."/>
            <person name="Li S."/>
            <person name="Zhang X."/>
            <person name="Yang H."/>
            <person name="Wang J."/>
            <person name="Sun R."/>
            <person name="Zhang B."/>
            <person name="Jiang S."/>
            <person name="Wang J."/>
            <person name="Du Y."/>
            <person name="Li S."/>
        </authorList>
    </citation>
    <scope>NUCLEOTIDE SEQUENCE [LARGE SCALE GENOMIC DNA]</scope>
    <source>
        <strain evidence="3">cv. 9930</strain>
    </source>
</reference>
<dbReference type="Gramene" id="KGN53418">
    <property type="protein sequence ID" value="KGN53418"/>
    <property type="gene ID" value="Csa_4G052680"/>
</dbReference>
<proteinExistence type="predicted"/>
<accession>A0A0A0KV41</accession>
<reference evidence="2 3" key="3">
    <citation type="journal article" date="2010" name="BMC Genomics">
        <title>Transcriptome sequencing and comparative analysis of cucumber flowers with different sex types.</title>
        <authorList>
            <person name="Guo S."/>
            <person name="Zheng Y."/>
            <person name="Joung J.G."/>
            <person name="Liu S."/>
            <person name="Zhang Z."/>
            <person name="Crasta O.R."/>
            <person name="Sobral B.W."/>
            <person name="Xu Y."/>
            <person name="Huang S."/>
            <person name="Fei Z."/>
        </authorList>
    </citation>
    <scope>NUCLEOTIDE SEQUENCE [LARGE SCALE GENOMIC DNA]</scope>
    <source>
        <strain evidence="3">cv. 9930</strain>
    </source>
</reference>
<organism evidence="2 3">
    <name type="scientific">Cucumis sativus</name>
    <name type="common">Cucumber</name>
    <dbReference type="NCBI Taxonomy" id="3659"/>
    <lineage>
        <taxon>Eukaryota</taxon>
        <taxon>Viridiplantae</taxon>
        <taxon>Streptophyta</taxon>
        <taxon>Embryophyta</taxon>
        <taxon>Tracheophyta</taxon>
        <taxon>Spermatophyta</taxon>
        <taxon>Magnoliopsida</taxon>
        <taxon>eudicotyledons</taxon>
        <taxon>Gunneridae</taxon>
        <taxon>Pentapetalae</taxon>
        <taxon>rosids</taxon>
        <taxon>fabids</taxon>
        <taxon>Cucurbitales</taxon>
        <taxon>Cucurbitaceae</taxon>
        <taxon>Benincaseae</taxon>
        <taxon>Cucumis</taxon>
    </lineage>
</organism>
<protein>
    <submittedName>
        <fullName evidence="2">Uncharacterized protein</fullName>
    </submittedName>
</protein>
<gene>
    <name evidence="2" type="ORF">Csa_4G052680</name>
</gene>
<keyword evidence="3" id="KW-1185">Reference proteome</keyword>
<evidence type="ECO:0000313" key="3">
    <source>
        <dbReference type="Proteomes" id="UP000029981"/>
    </source>
</evidence>
<evidence type="ECO:0000313" key="2">
    <source>
        <dbReference type="EMBL" id="KGN53418.1"/>
    </source>
</evidence>
<name>A0A0A0KV41_CUCSA</name>
<reference evidence="2 3" key="2">
    <citation type="journal article" date="2009" name="PLoS ONE">
        <title>An integrated genetic and cytogenetic map of the cucumber genome.</title>
        <authorList>
            <person name="Ren Y."/>
            <person name="Zhang Z."/>
            <person name="Liu J."/>
            <person name="Staub J.E."/>
            <person name="Han Y."/>
            <person name="Cheng Z."/>
            <person name="Li X."/>
            <person name="Lu J."/>
            <person name="Miao H."/>
            <person name="Kang H."/>
            <person name="Xie B."/>
            <person name="Gu X."/>
            <person name="Wang X."/>
            <person name="Du Y."/>
            <person name="Jin W."/>
            <person name="Huang S."/>
        </authorList>
    </citation>
    <scope>NUCLEOTIDE SEQUENCE [LARGE SCALE GENOMIC DNA]</scope>
    <source>
        <strain evidence="3">cv. 9930</strain>
    </source>
</reference>
<dbReference type="AlphaFoldDB" id="A0A0A0KV41"/>